<name>A0A5C6NUP4_9TELE</name>
<keyword evidence="3" id="KW-1185">Reference proteome</keyword>
<proteinExistence type="predicted"/>
<comment type="caution">
    <text evidence="2">The sequence shown here is derived from an EMBL/GenBank/DDBJ whole genome shotgun (WGS) entry which is preliminary data.</text>
</comment>
<protein>
    <submittedName>
        <fullName evidence="2">Transposon TX1 uncharacterized 82 kDa protein ORF 1</fullName>
    </submittedName>
</protein>
<evidence type="ECO:0000256" key="1">
    <source>
        <dbReference type="SAM" id="MobiDB-lite"/>
    </source>
</evidence>
<feature type="compositionally biased region" description="Basic and acidic residues" evidence="1">
    <location>
        <begin position="177"/>
        <end position="195"/>
    </location>
</feature>
<gene>
    <name evidence="2" type="ORF">D4764_17G0007070</name>
</gene>
<dbReference type="AlphaFoldDB" id="A0A5C6NUP4"/>
<evidence type="ECO:0000313" key="2">
    <source>
        <dbReference type="EMBL" id="TWW71224.1"/>
    </source>
</evidence>
<dbReference type="EMBL" id="RHFK02000009">
    <property type="protein sequence ID" value="TWW71224.1"/>
    <property type="molecule type" value="Genomic_DNA"/>
</dbReference>
<organism evidence="2 3">
    <name type="scientific">Takifugu flavidus</name>
    <name type="common">sansaifugu</name>
    <dbReference type="NCBI Taxonomy" id="433684"/>
    <lineage>
        <taxon>Eukaryota</taxon>
        <taxon>Metazoa</taxon>
        <taxon>Chordata</taxon>
        <taxon>Craniata</taxon>
        <taxon>Vertebrata</taxon>
        <taxon>Euteleostomi</taxon>
        <taxon>Actinopterygii</taxon>
        <taxon>Neopterygii</taxon>
        <taxon>Teleostei</taxon>
        <taxon>Neoteleostei</taxon>
        <taxon>Acanthomorphata</taxon>
        <taxon>Eupercaria</taxon>
        <taxon>Tetraodontiformes</taxon>
        <taxon>Tetradontoidea</taxon>
        <taxon>Tetraodontidae</taxon>
        <taxon>Takifugu</taxon>
    </lineage>
</organism>
<sequence>MATSAGLTRHNTPSNSLHRPVEECVLAVGEIVGHGSVKSTSRMNSAVVVFVDSTEKADELVVAGVNDLLLRELSRHGRVVSPMRLIPLGSKSPLLRHIVSMRRQVSMVLNDNKQELKLALRFGVEEFDYAVYVTTDSVNCFAQRAHDEDSESAQNVRSDTCTAVEVEELAGLQGGHLGDHVDLGSERGADGHKSG</sequence>
<dbReference type="Proteomes" id="UP000324091">
    <property type="component" value="Chromosome 17"/>
</dbReference>
<evidence type="ECO:0000313" key="3">
    <source>
        <dbReference type="Proteomes" id="UP000324091"/>
    </source>
</evidence>
<accession>A0A5C6NUP4</accession>
<reference evidence="2 3" key="1">
    <citation type="submission" date="2019-04" db="EMBL/GenBank/DDBJ databases">
        <title>Chromosome genome assembly for Takifugu flavidus.</title>
        <authorList>
            <person name="Xiao S."/>
        </authorList>
    </citation>
    <scope>NUCLEOTIDE SEQUENCE [LARGE SCALE GENOMIC DNA]</scope>
    <source>
        <strain evidence="2">HTHZ2018</strain>
        <tissue evidence="2">Muscle</tissue>
    </source>
</reference>
<feature type="region of interest" description="Disordered" evidence="1">
    <location>
        <begin position="175"/>
        <end position="195"/>
    </location>
</feature>